<dbReference type="Pfam" id="PF01812">
    <property type="entry name" value="5-FTHF_cyc-lig"/>
    <property type="match status" value="1"/>
</dbReference>
<feature type="region of interest" description="Disordered" evidence="6">
    <location>
        <begin position="216"/>
        <end position="235"/>
    </location>
</feature>
<dbReference type="SUPFAM" id="SSF100950">
    <property type="entry name" value="NagB/RpiA/CoA transferase-like"/>
    <property type="match status" value="1"/>
</dbReference>
<dbReference type="PANTHER" id="PTHR23407:SF1">
    <property type="entry name" value="5-FORMYLTETRAHYDROFOLATE CYCLO-LIGASE"/>
    <property type="match status" value="1"/>
</dbReference>
<evidence type="ECO:0000256" key="6">
    <source>
        <dbReference type="SAM" id="MobiDB-lite"/>
    </source>
</evidence>
<feature type="binding site" evidence="4">
    <location>
        <position position="73"/>
    </location>
    <ligand>
        <name>substrate</name>
    </ligand>
</feature>
<dbReference type="Gene3D" id="3.40.50.10420">
    <property type="entry name" value="NagB/RpiA/CoA transferase-like"/>
    <property type="match status" value="1"/>
</dbReference>
<dbReference type="PANTHER" id="PTHR23407">
    <property type="entry name" value="ATPASE INHIBITOR/5-FORMYLTETRAHYDROFOLATE CYCLO-LIGASE"/>
    <property type="match status" value="1"/>
</dbReference>
<dbReference type="InterPro" id="IPR024185">
    <property type="entry name" value="FTHF_cligase-like_sf"/>
</dbReference>
<sequence>MTIPDAIPANLPLADRKRLLRRAMLAARDAAIASAEEAAAAGEAMAARALADPSLGAILTSGIVAGYWPIRSELDPRPLLQALAQRGIDVTLPIVTPDGLIFRRWNMSTPLAEAGFGTLGPSCDAEDVSPAVLLVPLAAVDYAGNRLGYGRGYYDAAIARLSTSESARHSAAMKMPFAIGVCHDMQLIPSVPAEPHDRPLDAIVTPMQSIVVETGMPQGLTRHPPGENNASAVSG</sequence>
<proteinExistence type="inferred from homology"/>
<dbReference type="GO" id="GO:0005524">
    <property type="term" value="F:ATP binding"/>
    <property type="evidence" value="ECO:0007669"/>
    <property type="project" value="UniProtKB-KW"/>
</dbReference>
<dbReference type="GO" id="GO:0030272">
    <property type="term" value="F:5-formyltetrahydrofolate cyclo-ligase activity"/>
    <property type="evidence" value="ECO:0007669"/>
    <property type="project" value="UniProtKB-EC"/>
</dbReference>
<keyword evidence="5" id="KW-0460">Magnesium</keyword>
<dbReference type="InterPro" id="IPR002698">
    <property type="entry name" value="FTHF_cligase"/>
</dbReference>
<dbReference type="GO" id="GO:0035999">
    <property type="term" value="P:tetrahydrofolate interconversion"/>
    <property type="evidence" value="ECO:0007669"/>
    <property type="project" value="TreeGrafter"/>
</dbReference>
<comment type="catalytic activity">
    <reaction evidence="5">
        <text>(6S)-5-formyl-5,6,7,8-tetrahydrofolate + ATP = (6R)-5,10-methenyltetrahydrofolate + ADP + phosphate</text>
        <dbReference type="Rhea" id="RHEA:10488"/>
        <dbReference type="ChEBI" id="CHEBI:30616"/>
        <dbReference type="ChEBI" id="CHEBI:43474"/>
        <dbReference type="ChEBI" id="CHEBI:57455"/>
        <dbReference type="ChEBI" id="CHEBI:57457"/>
        <dbReference type="ChEBI" id="CHEBI:456216"/>
        <dbReference type="EC" id="6.3.3.2"/>
    </reaction>
</comment>
<comment type="caution">
    <text evidence="7">The sequence shown here is derived from an EMBL/GenBank/DDBJ whole genome shotgun (WGS) entry which is preliminary data.</text>
</comment>
<comment type="cofactor">
    <cofactor evidence="5">
        <name>Mg(2+)</name>
        <dbReference type="ChEBI" id="CHEBI:18420"/>
    </cofactor>
</comment>
<evidence type="ECO:0000256" key="3">
    <source>
        <dbReference type="ARBA" id="ARBA00022840"/>
    </source>
</evidence>
<dbReference type="EC" id="6.3.3.2" evidence="5"/>
<dbReference type="GO" id="GO:0046872">
    <property type="term" value="F:metal ion binding"/>
    <property type="evidence" value="ECO:0007669"/>
    <property type="project" value="UniProtKB-KW"/>
</dbReference>
<keyword evidence="7" id="KW-0436">Ligase</keyword>
<evidence type="ECO:0000256" key="4">
    <source>
        <dbReference type="PIRSR" id="PIRSR006806-1"/>
    </source>
</evidence>
<dbReference type="InterPro" id="IPR037171">
    <property type="entry name" value="NagB/RpiA_transferase-like"/>
</dbReference>
<feature type="binding site" evidence="4">
    <location>
        <begin position="146"/>
        <end position="154"/>
    </location>
    <ligand>
        <name>ATP</name>
        <dbReference type="ChEBI" id="CHEBI:30616"/>
    </ligand>
</feature>
<feature type="binding site" evidence="4">
    <location>
        <begin position="17"/>
        <end position="21"/>
    </location>
    <ligand>
        <name>ATP</name>
        <dbReference type="ChEBI" id="CHEBI:30616"/>
    </ligand>
</feature>
<evidence type="ECO:0000313" key="7">
    <source>
        <dbReference type="EMBL" id="MBB3811056.1"/>
    </source>
</evidence>
<reference evidence="7 8" key="1">
    <citation type="submission" date="2020-08" db="EMBL/GenBank/DDBJ databases">
        <title>Genomic Encyclopedia of Type Strains, Phase IV (KMG-IV): sequencing the most valuable type-strain genomes for metagenomic binning, comparative biology and taxonomic classification.</title>
        <authorList>
            <person name="Goeker M."/>
        </authorList>
    </citation>
    <scope>NUCLEOTIDE SEQUENCE [LARGE SCALE GENOMIC DNA]</scope>
    <source>
        <strain evidence="7 8">DSM 28760</strain>
    </source>
</reference>
<accession>A0A7W6EIH1</accession>
<evidence type="ECO:0000256" key="1">
    <source>
        <dbReference type="ARBA" id="ARBA00010638"/>
    </source>
</evidence>
<comment type="similarity">
    <text evidence="1 5">Belongs to the 5-formyltetrahydrofolate cyclo-ligase family.</text>
</comment>
<keyword evidence="2 4" id="KW-0547">Nucleotide-binding</keyword>
<organism evidence="7 8">
    <name type="scientific">Pseudochelatococcus contaminans</name>
    <dbReference type="NCBI Taxonomy" id="1538103"/>
    <lineage>
        <taxon>Bacteria</taxon>
        <taxon>Pseudomonadati</taxon>
        <taxon>Pseudomonadota</taxon>
        <taxon>Alphaproteobacteria</taxon>
        <taxon>Hyphomicrobiales</taxon>
        <taxon>Chelatococcaceae</taxon>
        <taxon>Pseudochelatococcus</taxon>
    </lineage>
</organism>
<dbReference type="NCBIfam" id="TIGR02727">
    <property type="entry name" value="MTHFS_bact"/>
    <property type="match status" value="1"/>
</dbReference>
<gene>
    <name evidence="7" type="ORF">FHS81_003167</name>
</gene>
<dbReference type="AlphaFoldDB" id="A0A7W6EIH1"/>
<name>A0A7W6EIH1_9HYPH</name>
<evidence type="ECO:0000256" key="5">
    <source>
        <dbReference type="RuleBase" id="RU361279"/>
    </source>
</evidence>
<protein>
    <recommendedName>
        <fullName evidence="5">5-formyltetrahydrofolate cyclo-ligase</fullName>
        <ecNumber evidence="5">6.3.3.2</ecNumber>
    </recommendedName>
</protein>
<evidence type="ECO:0000256" key="2">
    <source>
        <dbReference type="ARBA" id="ARBA00022741"/>
    </source>
</evidence>
<keyword evidence="5" id="KW-0479">Metal-binding</keyword>
<keyword evidence="8" id="KW-1185">Reference proteome</keyword>
<evidence type="ECO:0000313" key="8">
    <source>
        <dbReference type="Proteomes" id="UP000537592"/>
    </source>
</evidence>
<dbReference type="EMBL" id="JACICC010000010">
    <property type="protein sequence ID" value="MBB3811056.1"/>
    <property type="molecule type" value="Genomic_DNA"/>
</dbReference>
<dbReference type="GO" id="GO:0009396">
    <property type="term" value="P:folic acid-containing compound biosynthetic process"/>
    <property type="evidence" value="ECO:0007669"/>
    <property type="project" value="TreeGrafter"/>
</dbReference>
<dbReference type="PIRSF" id="PIRSF006806">
    <property type="entry name" value="FTHF_cligase"/>
    <property type="match status" value="1"/>
</dbReference>
<dbReference type="RefSeq" id="WP_183754487.1">
    <property type="nucleotide sequence ID" value="NZ_JACICC010000010.1"/>
</dbReference>
<dbReference type="Proteomes" id="UP000537592">
    <property type="component" value="Unassembled WGS sequence"/>
</dbReference>
<keyword evidence="3 4" id="KW-0067">ATP-binding</keyword>